<proteinExistence type="predicted"/>
<evidence type="ECO:0000313" key="1">
    <source>
        <dbReference type="EMBL" id="CAG8850647.1"/>
    </source>
</evidence>
<name>A0ACA9SYK3_9GLOM</name>
<evidence type="ECO:0000313" key="2">
    <source>
        <dbReference type="Proteomes" id="UP000789920"/>
    </source>
</evidence>
<accession>A0ACA9SYK3</accession>
<dbReference type="Proteomes" id="UP000789920">
    <property type="component" value="Unassembled WGS sequence"/>
</dbReference>
<gene>
    <name evidence="1" type="ORF">RPERSI_LOCUS36192</name>
</gene>
<sequence length="59" mass="6603">NAINSLDLNLSVQQNIPQASLSRTLFHTLNSNKLKENVCALLNSSNIRIQVIEDNILKQ</sequence>
<organism evidence="1 2">
    <name type="scientific">Racocetra persica</name>
    <dbReference type="NCBI Taxonomy" id="160502"/>
    <lineage>
        <taxon>Eukaryota</taxon>
        <taxon>Fungi</taxon>
        <taxon>Fungi incertae sedis</taxon>
        <taxon>Mucoromycota</taxon>
        <taxon>Glomeromycotina</taxon>
        <taxon>Glomeromycetes</taxon>
        <taxon>Diversisporales</taxon>
        <taxon>Gigasporaceae</taxon>
        <taxon>Racocetra</taxon>
    </lineage>
</organism>
<reference evidence="1" key="1">
    <citation type="submission" date="2021-06" db="EMBL/GenBank/DDBJ databases">
        <authorList>
            <person name="Kallberg Y."/>
            <person name="Tangrot J."/>
            <person name="Rosling A."/>
        </authorList>
    </citation>
    <scope>NUCLEOTIDE SEQUENCE</scope>
    <source>
        <strain evidence="1">MA461A</strain>
    </source>
</reference>
<dbReference type="EMBL" id="CAJVQC010171917">
    <property type="protein sequence ID" value="CAG8850647.1"/>
    <property type="molecule type" value="Genomic_DNA"/>
</dbReference>
<comment type="caution">
    <text evidence="1">The sequence shown here is derived from an EMBL/GenBank/DDBJ whole genome shotgun (WGS) entry which is preliminary data.</text>
</comment>
<feature type="non-terminal residue" evidence="1">
    <location>
        <position position="1"/>
    </location>
</feature>
<feature type="non-terminal residue" evidence="1">
    <location>
        <position position="59"/>
    </location>
</feature>
<protein>
    <submittedName>
        <fullName evidence="1">24225_t:CDS:1</fullName>
    </submittedName>
</protein>
<keyword evidence="2" id="KW-1185">Reference proteome</keyword>